<gene>
    <name evidence="8" type="ORF">CLODIP_2_CD15457</name>
</gene>
<sequence>MTSTSAIIFVLFAFQFASGQNCSPEEPRLKLRKEQVKEPINGTGIIYKGRIFEEGEFSESKGFFFICKCDVIPCIKTCTDLEKGEFFAPKEGFEIDVELEDGTSKRVDFYKHFYAYSETRDCTLFTLHESGYKILSNGSFLIESILLDNSEFCIAVEKTGEMSIKMCEDDLDQEEIDIFYETVENYKTFSIEISVSACFLLLALIAILVSSERQTMLGILSICFCTTLIIFYLISAIVMYYIAEESDDDDSRCTSIAFLLLMVGLSPYCWLTSMCLEYYLAEMRDRKVVRLVGFAIFSTIVPCGFYLIAFAVEWMDHEFLENCKFHDIPLLTRFLDWPSGVICLANFPILAFTIYKQRLVAKWVVVNFLLTILMIIPPLTHLFSTWIVEISSSTKVFVFHFNCLSGIFVFVIIFFLLMPQGCCSKHGVYRTQQQSR</sequence>
<feature type="chain" id="PRO_5035783438" description="G-protein coupled receptors family 2 profile 2 domain-containing protein" evidence="7">
    <location>
        <begin position="20"/>
        <end position="436"/>
    </location>
</feature>
<feature type="signal peptide" evidence="7">
    <location>
        <begin position="1"/>
        <end position="19"/>
    </location>
</feature>
<dbReference type="SUPFAM" id="SSF63877">
    <property type="entry name" value="Methuselah ectodomain"/>
    <property type="match status" value="1"/>
</dbReference>
<feature type="transmembrane region" description="Helical" evidence="6">
    <location>
        <begin position="255"/>
        <end position="279"/>
    </location>
</feature>
<evidence type="ECO:0000256" key="3">
    <source>
        <dbReference type="ARBA" id="ARBA00023040"/>
    </source>
</evidence>
<feature type="transmembrane region" description="Helical" evidence="6">
    <location>
        <begin position="189"/>
        <end position="209"/>
    </location>
</feature>
<evidence type="ECO:0000256" key="4">
    <source>
        <dbReference type="ARBA" id="ARBA00023170"/>
    </source>
</evidence>
<keyword evidence="4" id="KW-0675">Receptor</keyword>
<evidence type="ECO:0008006" key="10">
    <source>
        <dbReference type="Google" id="ProtNLM"/>
    </source>
</evidence>
<dbReference type="PANTHER" id="PTHR47154">
    <property type="entry name" value="G-PROTEIN COUPLED RECEPTOR MTH-RELATED"/>
    <property type="match status" value="1"/>
</dbReference>
<feature type="transmembrane region" description="Helical" evidence="6">
    <location>
        <begin position="216"/>
        <end position="243"/>
    </location>
</feature>
<evidence type="ECO:0000256" key="2">
    <source>
        <dbReference type="ARBA" id="ARBA00008979"/>
    </source>
</evidence>
<feature type="transmembrane region" description="Helical" evidence="6">
    <location>
        <begin position="291"/>
        <end position="312"/>
    </location>
</feature>
<keyword evidence="9" id="KW-1185">Reference proteome</keyword>
<evidence type="ECO:0000313" key="8">
    <source>
        <dbReference type="EMBL" id="CAB3363024.1"/>
    </source>
</evidence>
<keyword evidence="6" id="KW-1133">Transmembrane helix</keyword>
<proteinExistence type="inferred from homology"/>
<feature type="transmembrane region" description="Helical" evidence="6">
    <location>
        <begin position="364"/>
        <end position="384"/>
    </location>
</feature>
<feature type="transmembrane region" description="Helical" evidence="6">
    <location>
        <begin position="396"/>
        <end position="417"/>
    </location>
</feature>
<comment type="subcellular location">
    <subcellularLocation>
        <location evidence="1">Membrane</location>
        <topology evidence="1">Multi-pass membrane protein</topology>
    </subcellularLocation>
</comment>
<comment type="caution">
    <text evidence="8">The sequence shown here is derived from an EMBL/GenBank/DDBJ whole genome shotgun (WGS) entry which is preliminary data.</text>
</comment>
<evidence type="ECO:0000256" key="5">
    <source>
        <dbReference type="ARBA" id="ARBA00023224"/>
    </source>
</evidence>
<reference evidence="8 9" key="1">
    <citation type="submission" date="2020-04" db="EMBL/GenBank/DDBJ databases">
        <authorList>
            <person name="Alioto T."/>
            <person name="Alioto T."/>
            <person name="Gomez Garrido J."/>
        </authorList>
    </citation>
    <scope>NUCLEOTIDE SEQUENCE [LARGE SCALE GENOMIC DNA]</scope>
</reference>
<organism evidence="8 9">
    <name type="scientific">Cloeon dipterum</name>
    <dbReference type="NCBI Taxonomy" id="197152"/>
    <lineage>
        <taxon>Eukaryota</taxon>
        <taxon>Metazoa</taxon>
        <taxon>Ecdysozoa</taxon>
        <taxon>Arthropoda</taxon>
        <taxon>Hexapoda</taxon>
        <taxon>Insecta</taxon>
        <taxon>Pterygota</taxon>
        <taxon>Palaeoptera</taxon>
        <taxon>Ephemeroptera</taxon>
        <taxon>Pisciforma</taxon>
        <taxon>Baetidae</taxon>
        <taxon>Cloeon</taxon>
    </lineage>
</organism>
<keyword evidence="5" id="KW-0807">Transducer</keyword>
<accession>A0A8S1C536</accession>
<dbReference type="EMBL" id="CADEPI010000010">
    <property type="protein sequence ID" value="CAB3363024.1"/>
    <property type="molecule type" value="Genomic_DNA"/>
</dbReference>
<dbReference type="PANTHER" id="PTHR47154:SF2">
    <property type="entry name" value="G-PROTEIN COUPLED RECEPTOR MTH-RELATED"/>
    <property type="match status" value="1"/>
</dbReference>
<comment type="similarity">
    <text evidence="2">Belongs to the G-protein coupled receptor 2 family. Mth subfamily.</text>
</comment>
<keyword evidence="6" id="KW-0472">Membrane</keyword>
<dbReference type="AlphaFoldDB" id="A0A8S1C536"/>
<dbReference type="InterPro" id="IPR051384">
    <property type="entry name" value="Mth_GPCR"/>
</dbReference>
<name>A0A8S1C536_9INSE</name>
<feature type="transmembrane region" description="Helical" evidence="6">
    <location>
        <begin position="337"/>
        <end position="355"/>
    </location>
</feature>
<dbReference type="Proteomes" id="UP000494165">
    <property type="component" value="Unassembled WGS sequence"/>
</dbReference>
<evidence type="ECO:0000256" key="7">
    <source>
        <dbReference type="SAM" id="SignalP"/>
    </source>
</evidence>
<evidence type="ECO:0000256" key="6">
    <source>
        <dbReference type="SAM" id="Phobius"/>
    </source>
</evidence>
<dbReference type="Gene3D" id="1.20.1070.10">
    <property type="entry name" value="Rhodopsin 7-helix transmembrane proteins"/>
    <property type="match status" value="1"/>
</dbReference>
<dbReference type="GO" id="GO:0005886">
    <property type="term" value="C:plasma membrane"/>
    <property type="evidence" value="ECO:0007669"/>
    <property type="project" value="TreeGrafter"/>
</dbReference>
<protein>
    <recommendedName>
        <fullName evidence="10">G-protein coupled receptors family 2 profile 2 domain-containing protein</fullName>
    </recommendedName>
</protein>
<keyword evidence="6" id="KW-0812">Transmembrane</keyword>
<dbReference type="GO" id="GO:0008528">
    <property type="term" value="F:G protein-coupled peptide receptor activity"/>
    <property type="evidence" value="ECO:0007669"/>
    <property type="project" value="TreeGrafter"/>
</dbReference>
<keyword evidence="3" id="KW-0297">G-protein coupled receptor</keyword>
<dbReference type="InterPro" id="IPR036272">
    <property type="entry name" value="Methuselah_N_sf"/>
</dbReference>
<evidence type="ECO:0000256" key="1">
    <source>
        <dbReference type="ARBA" id="ARBA00004141"/>
    </source>
</evidence>
<keyword evidence="7" id="KW-0732">Signal</keyword>
<evidence type="ECO:0000313" key="9">
    <source>
        <dbReference type="Proteomes" id="UP000494165"/>
    </source>
</evidence>